<comment type="caution">
    <text evidence="1">The sequence shown here is derived from an EMBL/GenBank/DDBJ whole genome shotgun (WGS) entry which is preliminary data.</text>
</comment>
<reference evidence="1" key="1">
    <citation type="submission" date="2021-06" db="EMBL/GenBank/DDBJ databases">
        <authorList>
            <person name="Kallberg Y."/>
            <person name="Tangrot J."/>
            <person name="Rosling A."/>
        </authorList>
    </citation>
    <scope>NUCLEOTIDE SEQUENCE</scope>
    <source>
        <strain evidence="1">IL203A</strain>
    </source>
</reference>
<sequence length="48" mass="5645">FFQYSNKKNNLMSHFICNALDSPKFSTVQDLADIQDIIESRPKYLNYS</sequence>
<name>A0ACA9QQ28_9GLOM</name>
<evidence type="ECO:0000313" key="1">
    <source>
        <dbReference type="EMBL" id="CAG8760269.1"/>
    </source>
</evidence>
<gene>
    <name evidence="1" type="ORF">DHETER_LOCUS15207</name>
</gene>
<organism evidence="1 2">
    <name type="scientific">Dentiscutata heterogama</name>
    <dbReference type="NCBI Taxonomy" id="1316150"/>
    <lineage>
        <taxon>Eukaryota</taxon>
        <taxon>Fungi</taxon>
        <taxon>Fungi incertae sedis</taxon>
        <taxon>Mucoromycota</taxon>
        <taxon>Glomeromycotina</taxon>
        <taxon>Glomeromycetes</taxon>
        <taxon>Diversisporales</taxon>
        <taxon>Gigasporaceae</taxon>
        <taxon>Dentiscutata</taxon>
    </lineage>
</organism>
<proteinExistence type="predicted"/>
<evidence type="ECO:0000313" key="2">
    <source>
        <dbReference type="Proteomes" id="UP000789702"/>
    </source>
</evidence>
<dbReference type="EMBL" id="CAJVPU010050898">
    <property type="protein sequence ID" value="CAG8760269.1"/>
    <property type="molecule type" value="Genomic_DNA"/>
</dbReference>
<protein>
    <submittedName>
        <fullName evidence="1">14924_t:CDS:1</fullName>
    </submittedName>
</protein>
<feature type="non-terminal residue" evidence="1">
    <location>
        <position position="1"/>
    </location>
</feature>
<keyword evidence="2" id="KW-1185">Reference proteome</keyword>
<dbReference type="Proteomes" id="UP000789702">
    <property type="component" value="Unassembled WGS sequence"/>
</dbReference>
<accession>A0ACA9QQ28</accession>